<comment type="caution">
    <text evidence="4">The sequence shown here is derived from an EMBL/GenBank/DDBJ whole genome shotgun (WGS) entry which is preliminary data.</text>
</comment>
<keyword evidence="5" id="KW-1185">Reference proteome</keyword>
<evidence type="ECO:0000313" key="4">
    <source>
        <dbReference type="EMBL" id="NWZ54775.1"/>
    </source>
</evidence>
<evidence type="ECO:0000256" key="3">
    <source>
        <dbReference type="SAM" id="MobiDB-lite"/>
    </source>
</evidence>
<feature type="region of interest" description="Disordered" evidence="3">
    <location>
        <begin position="131"/>
        <end position="154"/>
    </location>
</feature>
<evidence type="ECO:0000256" key="1">
    <source>
        <dbReference type="ARBA" id="ARBA00022553"/>
    </source>
</evidence>
<feature type="non-terminal residue" evidence="4">
    <location>
        <position position="330"/>
    </location>
</feature>
<evidence type="ECO:0000313" key="5">
    <source>
        <dbReference type="Proteomes" id="UP000585422"/>
    </source>
</evidence>
<dbReference type="InterPro" id="IPR036834">
    <property type="entry name" value="Bcl-2-like_sf"/>
</dbReference>
<protein>
    <submittedName>
        <fullName evidence="4">B2L14 protein</fullName>
    </submittedName>
</protein>
<dbReference type="AlphaFoldDB" id="A0A7K7NHL7"/>
<dbReference type="PANTHER" id="PTHR14965:SF1">
    <property type="entry name" value="APOPTOSIS FACILITATOR BCL-2-LIKE PROTEIN 14"/>
    <property type="match status" value="1"/>
</dbReference>
<proteinExistence type="predicted"/>
<dbReference type="GO" id="GO:2001236">
    <property type="term" value="P:regulation of extrinsic apoptotic signaling pathway"/>
    <property type="evidence" value="ECO:0007669"/>
    <property type="project" value="TreeGrafter"/>
</dbReference>
<dbReference type="GO" id="GO:0006915">
    <property type="term" value="P:apoptotic process"/>
    <property type="evidence" value="ECO:0007669"/>
    <property type="project" value="UniProtKB-KW"/>
</dbReference>
<dbReference type="Gene3D" id="1.10.437.10">
    <property type="entry name" value="Blc2-like"/>
    <property type="match status" value="1"/>
</dbReference>
<feature type="non-terminal residue" evidence="4">
    <location>
        <position position="1"/>
    </location>
</feature>
<feature type="compositionally biased region" description="Basic and acidic residues" evidence="3">
    <location>
        <begin position="64"/>
        <end position="75"/>
    </location>
</feature>
<name>A0A7K7NHL7_HALAL</name>
<accession>A0A7K7NHL7</accession>
<dbReference type="PANTHER" id="PTHR14965">
    <property type="entry name" value="SI:CH73-248E21.1"/>
    <property type="match status" value="1"/>
</dbReference>
<organism evidence="4 5">
    <name type="scientific">Haliaeetus albicilla</name>
    <name type="common">White-tailed sea-eagle</name>
    <name type="synonym">Falco albicilla</name>
    <dbReference type="NCBI Taxonomy" id="8969"/>
    <lineage>
        <taxon>Eukaryota</taxon>
        <taxon>Metazoa</taxon>
        <taxon>Chordata</taxon>
        <taxon>Craniata</taxon>
        <taxon>Vertebrata</taxon>
        <taxon>Euteleostomi</taxon>
        <taxon>Archelosauria</taxon>
        <taxon>Archosauria</taxon>
        <taxon>Dinosauria</taxon>
        <taxon>Saurischia</taxon>
        <taxon>Theropoda</taxon>
        <taxon>Coelurosauria</taxon>
        <taxon>Aves</taxon>
        <taxon>Neognathae</taxon>
        <taxon>Neoaves</taxon>
        <taxon>Telluraves</taxon>
        <taxon>Accipitrimorphae</taxon>
        <taxon>Accipitriformes</taxon>
        <taxon>Accipitridae</taxon>
        <taxon>Accipitrinae</taxon>
        <taxon>Haliaeetus</taxon>
    </lineage>
</organism>
<evidence type="ECO:0000256" key="2">
    <source>
        <dbReference type="ARBA" id="ARBA00022703"/>
    </source>
</evidence>
<dbReference type="InterPro" id="IPR002475">
    <property type="entry name" value="Bcl2-like"/>
</dbReference>
<feature type="region of interest" description="Disordered" evidence="3">
    <location>
        <begin position="58"/>
        <end position="77"/>
    </location>
</feature>
<dbReference type="PROSITE" id="PS50062">
    <property type="entry name" value="BCL2_FAMILY"/>
    <property type="match status" value="1"/>
</dbReference>
<dbReference type="EMBL" id="VZSQ01000129">
    <property type="protein sequence ID" value="NWZ54775.1"/>
    <property type="molecule type" value="Genomic_DNA"/>
</dbReference>
<gene>
    <name evidence="4" type="primary">Bcl2l14_1</name>
    <name evidence="4" type="ORF">HALALB_R07259</name>
</gene>
<reference evidence="4 5" key="1">
    <citation type="submission" date="2019-09" db="EMBL/GenBank/DDBJ databases">
        <title>Bird 10,000 Genomes (B10K) Project - Family phase.</title>
        <authorList>
            <person name="Zhang G."/>
        </authorList>
    </citation>
    <scope>NUCLEOTIDE SEQUENCE [LARGE SCALE GENOMIC DNA]</scope>
    <source>
        <strain evidence="4">OUT-0040</strain>
        <tissue evidence="4">Blood</tissue>
    </source>
</reference>
<keyword evidence="2" id="KW-0053">Apoptosis</keyword>
<feature type="compositionally biased region" description="Polar residues" evidence="3">
    <location>
        <begin position="132"/>
        <end position="152"/>
    </location>
</feature>
<dbReference type="OrthoDB" id="9948726at2759"/>
<dbReference type="SUPFAM" id="SSF56854">
    <property type="entry name" value="Bcl-2 inhibitors of programmed cell death"/>
    <property type="match status" value="1"/>
</dbReference>
<keyword evidence="1" id="KW-0597">Phosphoprotein</keyword>
<dbReference type="Proteomes" id="UP000585422">
    <property type="component" value="Unassembled WGS sequence"/>
</dbReference>
<sequence length="330" mass="37297">GTKMSAPKDVSMEEIPLEDDERDSIEYKILMAYAQRRLSVSKYGKLLKNEANVQKSSSLIGRKVKTDHQRDKDGPSQRIVYQGGMMQQHSKKQSKSKYLPGYCLSFLCGRAEKEKPQMLSSHQDHMAGFSVSEAQSESLQEGNSQHQTSETADVNHIADKLAKLVTSRSQESPSDAPFQITHRALCLEQDNSNATDGSEGEEHDEEKIIQTIVSLLRQSGDQLEEKIKKDRVFYQHFKDMLSYTFFKRVTDLFLEDVSADSTSEPEGQVQCTKVAFTMEVATRLTAVDNHPMNLVLGFGLKYLREHFKPWIQDQGGWVCVLPPLTCAEPK</sequence>